<dbReference type="EMBL" id="PRDS01000004">
    <property type="protein sequence ID" value="PPB80975.1"/>
    <property type="molecule type" value="Genomic_DNA"/>
</dbReference>
<proteinExistence type="predicted"/>
<dbReference type="Proteomes" id="UP000239736">
    <property type="component" value="Unassembled WGS sequence"/>
</dbReference>
<sequence>MSTLESVKLYGRVTLLRRRVLLQQLVRRAMAAAIAVLAFVAAIGMATFALFVAIAPSLGTVGASLTIAAIYLALAILLLLYSLREPNSAELQALEEAEAAALEMLAHDAQEVVQVASAASHRISDLGSNLGMAVAILTALRRLLGARRGGNGTGS</sequence>
<accession>A0A2S5JI71</accession>
<feature type="transmembrane region" description="Helical" evidence="1">
    <location>
        <begin position="29"/>
        <end position="55"/>
    </location>
</feature>
<reference evidence="2 3" key="1">
    <citation type="submission" date="2018-01" db="EMBL/GenBank/DDBJ databases">
        <title>Genomic Encyclopedia of Archaeal and Bacterial Type Strains, Phase II (KMG-II): from individual species to whole genera.</title>
        <authorList>
            <person name="Goeker M."/>
        </authorList>
    </citation>
    <scope>NUCLEOTIDE SEQUENCE [LARGE SCALE GENOMIC DNA]</scope>
    <source>
        <strain evidence="2 3">DSM 12048</strain>
    </source>
</reference>
<evidence type="ECO:0000256" key="1">
    <source>
        <dbReference type="SAM" id="Phobius"/>
    </source>
</evidence>
<organism evidence="2 3">
    <name type="scientific">Albidovulum inexpectatum</name>
    <dbReference type="NCBI Taxonomy" id="196587"/>
    <lineage>
        <taxon>Bacteria</taxon>
        <taxon>Pseudomonadati</taxon>
        <taxon>Pseudomonadota</taxon>
        <taxon>Alphaproteobacteria</taxon>
        <taxon>Rhodobacterales</taxon>
        <taxon>Paracoccaceae</taxon>
        <taxon>Albidovulum</taxon>
    </lineage>
</organism>
<name>A0A2S5JI71_9RHOB</name>
<evidence type="ECO:0000313" key="3">
    <source>
        <dbReference type="Proteomes" id="UP000239736"/>
    </source>
</evidence>
<keyword evidence="1" id="KW-0472">Membrane</keyword>
<keyword evidence="3" id="KW-1185">Reference proteome</keyword>
<keyword evidence="1" id="KW-0812">Transmembrane</keyword>
<protein>
    <submittedName>
        <fullName evidence="2">Uncharacterized protein</fullName>
    </submittedName>
</protein>
<keyword evidence="1" id="KW-1133">Transmembrane helix</keyword>
<gene>
    <name evidence="2" type="ORF">LV82_01708</name>
</gene>
<dbReference type="AlphaFoldDB" id="A0A2S5JI71"/>
<dbReference type="RefSeq" id="WP_104070765.1">
    <property type="nucleotide sequence ID" value="NZ_PRDS01000004.1"/>
</dbReference>
<evidence type="ECO:0000313" key="2">
    <source>
        <dbReference type="EMBL" id="PPB80975.1"/>
    </source>
</evidence>
<comment type="caution">
    <text evidence="2">The sequence shown here is derived from an EMBL/GenBank/DDBJ whole genome shotgun (WGS) entry which is preliminary data.</text>
</comment>
<feature type="transmembrane region" description="Helical" evidence="1">
    <location>
        <begin position="61"/>
        <end position="81"/>
    </location>
</feature>